<evidence type="ECO:0000313" key="2">
    <source>
        <dbReference type="EMBL" id="GFR24409.1"/>
    </source>
</evidence>
<feature type="compositionally biased region" description="Basic and acidic residues" evidence="1">
    <location>
        <begin position="129"/>
        <end position="138"/>
    </location>
</feature>
<dbReference type="AlphaFoldDB" id="A0A8X6ILE5"/>
<keyword evidence="3" id="KW-1185">Reference proteome</keyword>
<dbReference type="EMBL" id="BMAO01018566">
    <property type="protein sequence ID" value="GFR24409.1"/>
    <property type="molecule type" value="Genomic_DNA"/>
</dbReference>
<evidence type="ECO:0000313" key="3">
    <source>
        <dbReference type="Proteomes" id="UP000887116"/>
    </source>
</evidence>
<name>A0A8X6ILE5_TRICU</name>
<accession>A0A8X6ILE5</accession>
<feature type="region of interest" description="Disordered" evidence="1">
    <location>
        <begin position="108"/>
        <end position="195"/>
    </location>
</feature>
<sequence>MGEKEGAISEGKKNRAVYATVNVKNYKKLITKELYVQLKRCDIDMFKYPLDFDLKTQYVKVKRCDEDKESYISALSNLLKKVYSSPKQGVKSRFSEFERLNKLPAAAIPVSQPKQKKPKLKPVLPQKDAIGKKARTDTDNTPLPALEENVSMEEGDSSADESSEQKTPAPAPVVTDGNPASAIPPRYTQGLVTQM</sequence>
<protein>
    <submittedName>
        <fullName evidence="2">Uncharacterized protein</fullName>
    </submittedName>
</protein>
<proteinExistence type="predicted"/>
<organism evidence="2 3">
    <name type="scientific">Trichonephila clavata</name>
    <name type="common">Joro spider</name>
    <name type="synonym">Nephila clavata</name>
    <dbReference type="NCBI Taxonomy" id="2740835"/>
    <lineage>
        <taxon>Eukaryota</taxon>
        <taxon>Metazoa</taxon>
        <taxon>Ecdysozoa</taxon>
        <taxon>Arthropoda</taxon>
        <taxon>Chelicerata</taxon>
        <taxon>Arachnida</taxon>
        <taxon>Araneae</taxon>
        <taxon>Araneomorphae</taxon>
        <taxon>Entelegynae</taxon>
        <taxon>Araneoidea</taxon>
        <taxon>Nephilidae</taxon>
        <taxon>Trichonephila</taxon>
    </lineage>
</organism>
<evidence type="ECO:0000256" key="1">
    <source>
        <dbReference type="SAM" id="MobiDB-lite"/>
    </source>
</evidence>
<gene>
    <name evidence="2" type="ORF">TNCT_610231</name>
</gene>
<feature type="compositionally biased region" description="Acidic residues" evidence="1">
    <location>
        <begin position="150"/>
        <end position="162"/>
    </location>
</feature>
<dbReference type="Proteomes" id="UP000887116">
    <property type="component" value="Unassembled WGS sequence"/>
</dbReference>
<reference evidence="2" key="1">
    <citation type="submission" date="2020-07" db="EMBL/GenBank/DDBJ databases">
        <title>Multicomponent nature underlies the extraordinary mechanical properties of spider dragline silk.</title>
        <authorList>
            <person name="Kono N."/>
            <person name="Nakamura H."/>
            <person name="Mori M."/>
            <person name="Yoshida Y."/>
            <person name="Ohtoshi R."/>
            <person name="Malay A.D."/>
            <person name="Moran D.A.P."/>
            <person name="Tomita M."/>
            <person name="Numata K."/>
            <person name="Arakawa K."/>
        </authorList>
    </citation>
    <scope>NUCLEOTIDE SEQUENCE</scope>
</reference>
<comment type="caution">
    <text evidence="2">The sequence shown here is derived from an EMBL/GenBank/DDBJ whole genome shotgun (WGS) entry which is preliminary data.</text>
</comment>